<dbReference type="PANTHER" id="PTHR43280:SF32">
    <property type="entry name" value="TRANSCRIPTIONAL REGULATORY PROTEIN"/>
    <property type="match status" value="1"/>
</dbReference>
<dbReference type="Pfam" id="PF12833">
    <property type="entry name" value="HTH_18"/>
    <property type="match status" value="1"/>
</dbReference>
<dbReference type="InterPro" id="IPR018060">
    <property type="entry name" value="HTH_AraC"/>
</dbReference>
<dbReference type="SUPFAM" id="SSF46689">
    <property type="entry name" value="Homeodomain-like"/>
    <property type="match status" value="1"/>
</dbReference>
<organism evidence="6 7">
    <name type="scientific">Flagellimonas taeanensis</name>
    <dbReference type="NCBI Taxonomy" id="1005926"/>
    <lineage>
        <taxon>Bacteria</taxon>
        <taxon>Pseudomonadati</taxon>
        <taxon>Bacteroidota</taxon>
        <taxon>Flavobacteriia</taxon>
        <taxon>Flavobacteriales</taxon>
        <taxon>Flavobacteriaceae</taxon>
        <taxon>Flagellimonas</taxon>
    </lineage>
</organism>
<dbReference type="GO" id="GO:0043565">
    <property type="term" value="F:sequence-specific DNA binding"/>
    <property type="evidence" value="ECO:0007669"/>
    <property type="project" value="InterPro"/>
</dbReference>
<sequence length="299" mass="34985">MEKNLSKADIPVFENPHDHHEAIGFAHKSHIPNFDVFQIEDMGPSIRSCMPPYRQGFFQIGLLNYTGESKFNLNTHLLDFDGLPLWFVVPGQVVSWFRDKNISGFFVMFRREFLINSFPDLTHDFPFLKMTENSVMMLTKEEHESLNLDMERMHSVFKNPHPYQERMLEGMLGSLLFFCKAIYERHKTTENHLSRAQVIANQFEALVDKMYVDTKNVGDYAEELNITPNYLTTTIKRLTGKSAKDIIQERLLMESKSLLKYSGLDIAEIAYRLNFQEPTHFTRFFKNMSGTTPNKFRKM</sequence>
<gene>
    <name evidence="5" type="ORF">SAMN04487891_109128</name>
    <name evidence="6" type="ORF">SAMN05216293_3500</name>
</gene>
<dbReference type="InterPro" id="IPR020449">
    <property type="entry name" value="Tscrpt_reg_AraC-type_HTH"/>
</dbReference>
<evidence type="ECO:0000259" key="4">
    <source>
        <dbReference type="PROSITE" id="PS01124"/>
    </source>
</evidence>
<evidence type="ECO:0000313" key="5">
    <source>
        <dbReference type="EMBL" id="SFC35201.1"/>
    </source>
</evidence>
<dbReference type="STRING" id="1055723.SAMN05216293_3500"/>
<name>A0A1M7AQ65_9FLAO</name>
<evidence type="ECO:0000256" key="2">
    <source>
        <dbReference type="ARBA" id="ARBA00023125"/>
    </source>
</evidence>
<keyword evidence="3" id="KW-0804">Transcription</keyword>
<proteinExistence type="predicted"/>
<dbReference type="GO" id="GO:0003700">
    <property type="term" value="F:DNA-binding transcription factor activity"/>
    <property type="evidence" value="ECO:0007669"/>
    <property type="project" value="InterPro"/>
</dbReference>
<keyword evidence="2 6" id="KW-0238">DNA-binding</keyword>
<evidence type="ECO:0000313" key="6">
    <source>
        <dbReference type="EMBL" id="SHL44894.1"/>
    </source>
</evidence>
<comment type="caution">
    <text evidence="6">The sequence shown here is derived from an EMBL/GenBank/DDBJ whole genome shotgun (WGS) entry which is preliminary data.</text>
</comment>
<reference evidence="6 7" key="1">
    <citation type="submission" date="2016-11" db="EMBL/GenBank/DDBJ databases">
        <authorList>
            <person name="Varghese N."/>
            <person name="Submissions S."/>
        </authorList>
    </citation>
    <scope>NUCLEOTIDE SEQUENCE [LARGE SCALE GENOMIC DNA]</scope>
    <source>
        <strain evidence="6 7">CGMCC 1.12174</strain>
        <strain evidence="5 8">DSM 26351</strain>
    </source>
</reference>
<dbReference type="PRINTS" id="PR00032">
    <property type="entry name" value="HTHARAC"/>
</dbReference>
<feature type="domain" description="HTH araC/xylS-type" evidence="4">
    <location>
        <begin position="201"/>
        <end position="299"/>
    </location>
</feature>
<evidence type="ECO:0000313" key="8">
    <source>
        <dbReference type="Proteomes" id="UP000198940"/>
    </source>
</evidence>
<dbReference type="Gene3D" id="1.10.10.60">
    <property type="entry name" value="Homeodomain-like"/>
    <property type="match status" value="1"/>
</dbReference>
<keyword evidence="8" id="KW-1185">Reference proteome</keyword>
<dbReference type="EMBL" id="FRAT01000010">
    <property type="protein sequence ID" value="SHL44894.1"/>
    <property type="molecule type" value="Genomic_DNA"/>
</dbReference>
<protein>
    <submittedName>
        <fullName evidence="6">AraC-type DNA-binding protein</fullName>
    </submittedName>
</protein>
<dbReference type="Proteomes" id="UP000198940">
    <property type="component" value="Unassembled WGS sequence"/>
</dbReference>
<dbReference type="Proteomes" id="UP000184031">
    <property type="component" value="Unassembled WGS sequence"/>
</dbReference>
<dbReference type="PROSITE" id="PS01124">
    <property type="entry name" value="HTH_ARAC_FAMILY_2"/>
    <property type="match status" value="1"/>
</dbReference>
<dbReference type="InterPro" id="IPR009057">
    <property type="entry name" value="Homeodomain-like_sf"/>
</dbReference>
<accession>A0A1M7AQ65</accession>
<dbReference type="AlphaFoldDB" id="A0A1M7AQ65"/>
<dbReference type="EMBL" id="FOKU01000009">
    <property type="protein sequence ID" value="SFC35201.1"/>
    <property type="molecule type" value="Genomic_DNA"/>
</dbReference>
<evidence type="ECO:0000256" key="3">
    <source>
        <dbReference type="ARBA" id="ARBA00023163"/>
    </source>
</evidence>
<dbReference type="RefSeq" id="WP_245750713.1">
    <property type="nucleotide sequence ID" value="NZ_FOKU01000009.1"/>
</dbReference>
<evidence type="ECO:0000256" key="1">
    <source>
        <dbReference type="ARBA" id="ARBA00023015"/>
    </source>
</evidence>
<dbReference type="PANTHER" id="PTHR43280">
    <property type="entry name" value="ARAC-FAMILY TRANSCRIPTIONAL REGULATOR"/>
    <property type="match status" value="1"/>
</dbReference>
<evidence type="ECO:0000313" key="7">
    <source>
        <dbReference type="Proteomes" id="UP000184031"/>
    </source>
</evidence>
<keyword evidence="1" id="KW-0805">Transcription regulation</keyword>
<dbReference type="SMART" id="SM00342">
    <property type="entry name" value="HTH_ARAC"/>
    <property type="match status" value="1"/>
</dbReference>